<reference evidence="2" key="1">
    <citation type="submission" date="2024-02" db="UniProtKB">
        <authorList>
            <consortium name="WormBaseParasite"/>
        </authorList>
    </citation>
    <scope>IDENTIFICATION</scope>
</reference>
<accession>A0AAF3F3H2</accession>
<evidence type="ECO:0000313" key="1">
    <source>
        <dbReference type="Proteomes" id="UP000887575"/>
    </source>
</evidence>
<keyword evidence="1" id="KW-1185">Reference proteome</keyword>
<sequence length="140" mass="15564">MAAQNNGLGGSSVERPAPLDDRGFVDVALGFVVFTGNDFTHRNWIRTDDRKSLQIINLDAYRPITIELVSTDIWNFAAHNGILLGDRYTFTLGINQTQTFDFICRAPLGSVLVLEVKVLRVGTDLPRNGTRPVQNFTVMP</sequence>
<protein>
    <submittedName>
        <fullName evidence="2">Uncharacterized protein</fullName>
    </submittedName>
</protein>
<dbReference type="Proteomes" id="UP000887575">
    <property type="component" value="Unassembled WGS sequence"/>
</dbReference>
<name>A0AAF3F3H2_9BILA</name>
<dbReference type="WBParaSite" id="MBELARI_LOCUS20361">
    <property type="protein sequence ID" value="MBELARI_LOCUS20361"/>
    <property type="gene ID" value="MBELARI_LOCUS20361"/>
</dbReference>
<organism evidence="1 2">
    <name type="scientific">Mesorhabditis belari</name>
    <dbReference type="NCBI Taxonomy" id="2138241"/>
    <lineage>
        <taxon>Eukaryota</taxon>
        <taxon>Metazoa</taxon>
        <taxon>Ecdysozoa</taxon>
        <taxon>Nematoda</taxon>
        <taxon>Chromadorea</taxon>
        <taxon>Rhabditida</taxon>
        <taxon>Rhabditina</taxon>
        <taxon>Rhabditomorpha</taxon>
        <taxon>Rhabditoidea</taxon>
        <taxon>Rhabditidae</taxon>
        <taxon>Mesorhabditinae</taxon>
        <taxon>Mesorhabditis</taxon>
    </lineage>
</organism>
<dbReference type="AlphaFoldDB" id="A0AAF3F3H2"/>
<evidence type="ECO:0000313" key="2">
    <source>
        <dbReference type="WBParaSite" id="MBELARI_LOCUS20361"/>
    </source>
</evidence>
<proteinExistence type="predicted"/>